<dbReference type="InterPro" id="IPR028090">
    <property type="entry name" value="JAB_dom_prok"/>
</dbReference>
<keyword evidence="2" id="KW-0479">Metal-binding</keyword>
<dbReference type="InterPro" id="IPR022499">
    <property type="entry name" value="PRTRC_protein-A"/>
</dbReference>
<reference evidence="8 9" key="1">
    <citation type="submission" date="2019-11" db="EMBL/GenBank/DDBJ databases">
        <title>Type strains purchased from KCTC, JCM and DSMZ.</title>
        <authorList>
            <person name="Lu H."/>
        </authorList>
    </citation>
    <scope>NUCLEOTIDE SEQUENCE [LARGE SCALE GENOMIC DNA]</scope>
    <source>
        <strain evidence="8 9">KCTC 42409</strain>
    </source>
</reference>
<keyword evidence="4" id="KW-0862">Zinc</keyword>
<dbReference type="InterPro" id="IPR018560">
    <property type="entry name" value="DUF2016"/>
</dbReference>
<name>A0A6L6PZC4_9BURK</name>
<dbReference type="AlphaFoldDB" id="A0A6L6PZC4"/>
<evidence type="ECO:0000259" key="7">
    <source>
        <dbReference type="Pfam" id="PF14464"/>
    </source>
</evidence>
<keyword evidence="5" id="KW-0482">Metalloprotease</keyword>
<evidence type="ECO:0000256" key="1">
    <source>
        <dbReference type="ARBA" id="ARBA00022670"/>
    </source>
</evidence>
<dbReference type="Pfam" id="PF09436">
    <property type="entry name" value="DUF2016"/>
    <property type="match status" value="1"/>
</dbReference>
<proteinExistence type="predicted"/>
<dbReference type="Proteomes" id="UP000484015">
    <property type="component" value="Unassembled WGS sequence"/>
</dbReference>
<feature type="domain" description="DUF2016" evidence="6">
    <location>
        <begin position="3"/>
        <end position="75"/>
    </location>
</feature>
<dbReference type="Pfam" id="PF14464">
    <property type="entry name" value="Prok-JAB"/>
    <property type="match status" value="1"/>
</dbReference>
<feature type="domain" description="JAB" evidence="7">
    <location>
        <begin position="81"/>
        <end position="179"/>
    </location>
</feature>
<evidence type="ECO:0000256" key="5">
    <source>
        <dbReference type="ARBA" id="ARBA00023049"/>
    </source>
</evidence>
<dbReference type="RefSeq" id="WP_155439099.1">
    <property type="nucleotide sequence ID" value="NZ_WNLA01000006.1"/>
</dbReference>
<dbReference type="NCBIfam" id="TIGR03735">
    <property type="entry name" value="PRTRC_A"/>
    <property type="match status" value="1"/>
</dbReference>
<comment type="caution">
    <text evidence="8">The sequence shown here is derived from an EMBL/GenBank/DDBJ whole genome shotgun (WGS) entry which is preliminary data.</text>
</comment>
<dbReference type="SUPFAM" id="SSF102712">
    <property type="entry name" value="JAB1/MPN domain"/>
    <property type="match status" value="1"/>
</dbReference>
<gene>
    <name evidence="8" type="ORF">GM668_11460</name>
</gene>
<sequence length="212" mass="22899">MLDPRDAALLAACPVVAMPRHGELPPMATGMRLVVAANGLFVQARLPWLECVAQCGHIDATLPLPYGSLAPQLALSFGVIPAGLLRQFVQMARQASPTETAAAIIHCANTGALRMAPCETIEADGLHVIYRPPLLAASEQVVVDLHSHGDGRAFFSAQDDLDDRAIKLCGVFGRVRSHHPEARFRLAINGLFIDLCERWDDFIGLARMEGSE</sequence>
<evidence type="ECO:0000256" key="2">
    <source>
        <dbReference type="ARBA" id="ARBA00022723"/>
    </source>
</evidence>
<evidence type="ECO:0000259" key="6">
    <source>
        <dbReference type="Pfam" id="PF09436"/>
    </source>
</evidence>
<keyword evidence="3" id="KW-0378">Hydrolase</keyword>
<dbReference type="EMBL" id="WNLA01000006">
    <property type="protein sequence ID" value="MTW02700.1"/>
    <property type="molecule type" value="Genomic_DNA"/>
</dbReference>
<evidence type="ECO:0000256" key="4">
    <source>
        <dbReference type="ARBA" id="ARBA00022833"/>
    </source>
</evidence>
<accession>A0A6L6PZC4</accession>
<keyword evidence="9" id="KW-1185">Reference proteome</keyword>
<dbReference type="GO" id="GO:0006508">
    <property type="term" value="P:proteolysis"/>
    <property type="evidence" value="ECO:0007669"/>
    <property type="project" value="UniProtKB-KW"/>
</dbReference>
<organism evidence="8 9">
    <name type="scientific">Pseudoduganella ginsengisoli</name>
    <dbReference type="NCBI Taxonomy" id="1462440"/>
    <lineage>
        <taxon>Bacteria</taxon>
        <taxon>Pseudomonadati</taxon>
        <taxon>Pseudomonadota</taxon>
        <taxon>Betaproteobacteria</taxon>
        <taxon>Burkholderiales</taxon>
        <taxon>Oxalobacteraceae</taxon>
        <taxon>Telluria group</taxon>
        <taxon>Pseudoduganella</taxon>
    </lineage>
</organism>
<protein>
    <submittedName>
        <fullName evidence="8">PRTRC system protein A</fullName>
    </submittedName>
</protein>
<dbReference type="OrthoDB" id="8558084at2"/>
<evidence type="ECO:0000256" key="3">
    <source>
        <dbReference type="ARBA" id="ARBA00022801"/>
    </source>
</evidence>
<evidence type="ECO:0000313" key="8">
    <source>
        <dbReference type="EMBL" id="MTW02700.1"/>
    </source>
</evidence>
<dbReference type="GO" id="GO:0046872">
    <property type="term" value="F:metal ion binding"/>
    <property type="evidence" value="ECO:0007669"/>
    <property type="project" value="UniProtKB-KW"/>
</dbReference>
<evidence type="ECO:0000313" key="9">
    <source>
        <dbReference type="Proteomes" id="UP000484015"/>
    </source>
</evidence>
<keyword evidence="1" id="KW-0645">Protease</keyword>
<dbReference type="GO" id="GO:0008237">
    <property type="term" value="F:metallopeptidase activity"/>
    <property type="evidence" value="ECO:0007669"/>
    <property type="project" value="UniProtKB-KW"/>
</dbReference>